<keyword evidence="7" id="KW-0067">ATP-binding</keyword>
<evidence type="ECO:0000256" key="2">
    <source>
        <dbReference type="ARBA" id="ARBA00022490"/>
    </source>
</evidence>
<dbReference type="InterPro" id="IPR027417">
    <property type="entry name" value="P-loop_NTPase"/>
</dbReference>
<evidence type="ECO:0000313" key="15">
    <source>
        <dbReference type="EMBL" id="SMF21530.1"/>
    </source>
</evidence>
<dbReference type="AlphaFoldDB" id="A0A1Y6BNQ5"/>
<evidence type="ECO:0000256" key="9">
    <source>
        <dbReference type="ARBA" id="ARBA00023125"/>
    </source>
</evidence>
<keyword evidence="8" id="KW-0267">Excision nuclease</keyword>
<dbReference type="Gene3D" id="3.40.50.300">
    <property type="entry name" value="P-loop containing nucleotide triphosphate hydrolases"/>
    <property type="match status" value="3"/>
</dbReference>
<comment type="similarity">
    <text evidence="11">Belongs to the ABC transporter superfamily. UvrA family.</text>
</comment>
<feature type="domain" description="ABC transporter" evidence="14">
    <location>
        <begin position="4"/>
        <end position="487"/>
    </location>
</feature>
<evidence type="ECO:0000256" key="7">
    <source>
        <dbReference type="ARBA" id="ARBA00022840"/>
    </source>
</evidence>
<dbReference type="GO" id="GO:0005737">
    <property type="term" value="C:cytoplasm"/>
    <property type="evidence" value="ECO:0007669"/>
    <property type="project" value="UniProtKB-SubCell"/>
</dbReference>
<evidence type="ECO:0000256" key="3">
    <source>
        <dbReference type="ARBA" id="ARBA00022737"/>
    </source>
</evidence>
<keyword evidence="9" id="KW-0238">DNA-binding</keyword>
<dbReference type="Gene3D" id="3.30.1490.20">
    <property type="entry name" value="ATP-grasp fold, A domain"/>
    <property type="match status" value="1"/>
</dbReference>
<sequence>MSPVHIEEIKITRASEHNLKKLNLSIARGQITVITGVSGSGKSSLAFDTILAESNRRFFYTLSHYTRQFLDLGSRPAIGSISGLSPAIALAQNETQPSVRASVGSLTDISELLGVLFARFGEAHCPKHDQPTSGTSLEQIASQILAQHEGKTIGLSSPFVEQKKGSFKKQLQQFSAKGYTRAYIDGELVSLSSTPELDRESKHDIKVIVDYIKVASSKLKRLHKSLETVIQMGDGVGELFLSDQTGAVKSDFSKFSTKNGCPKCGFAWPKLDSRYFSANSLGRCQECDGLGYQETEDEFETVSCAVCRGTGLRRDLESIRFKGKSPLALQRETIHQLYQFFDQCLQESGIENPAFMRIAEEIRDHLNRLDRVGLGYLHLARRIRSLSGGEAQRVRLAGVLAENLRGVLYVLDEPSQGLSDSELNQLWAAIEKLKSQGNTVIIVDHDETIIRRADWIIDLGPEGGARGGQIMAKFKPSSASDFQNDSLTARYLVQTQSQTTTLEKPRKTDGWLRVIKPRVNNLHLDKVNFPLESFTVVSGVSGAGKSSLVIEALYHNIYRYLSDQPLLACEEIQGLDQIEEVILVDRRPIAKSSVSMPATYLDVFTDLRKFYGKLPDAQIYGLQMRDFSLSVDGGRCPECKGRGVLSLSMKFLADARVTCPICQGQRYKPEVLQVEYRGLNLSQVLDLTIDEAIDHFQTFSRITKRLKPAQELGLGYLKLGQPSSSLSGGESQRLKLVPILFRNMSQGSILIMDEPTTGLHFKDVERLLVQCQKLTEKGVTLIVIEHSAAVKSAADWLVELGPGAAAEGGGLVFEGYRPYN</sequence>
<keyword evidence="3" id="KW-0677">Repeat</keyword>
<dbReference type="STRING" id="1513793.SAMN06296036_107110"/>
<dbReference type="OrthoDB" id="5287123at2"/>
<comment type="subcellular location">
    <subcellularLocation>
        <location evidence="1">Cytoplasm</location>
    </subcellularLocation>
</comment>
<dbReference type="InterPro" id="IPR003593">
    <property type="entry name" value="AAA+_ATPase"/>
</dbReference>
<dbReference type="SMART" id="SM00382">
    <property type="entry name" value="AAA"/>
    <property type="match status" value="2"/>
</dbReference>
<evidence type="ECO:0000256" key="13">
    <source>
        <dbReference type="ARBA" id="ARBA00042156"/>
    </source>
</evidence>
<organism evidence="15 16">
    <name type="scientific">Pseudobacteriovorax antillogorgiicola</name>
    <dbReference type="NCBI Taxonomy" id="1513793"/>
    <lineage>
        <taxon>Bacteria</taxon>
        <taxon>Pseudomonadati</taxon>
        <taxon>Bdellovibrionota</taxon>
        <taxon>Oligoflexia</taxon>
        <taxon>Oligoflexales</taxon>
        <taxon>Pseudobacteriovoracaceae</taxon>
        <taxon>Pseudobacteriovorax</taxon>
    </lineage>
</organism>
<evidence type="ECO:0000259" key="14">
    <source>
        <dbReference type="PROSITE" id="PS50893"/>
    </source>
</evidence>
<keyword evidence="6" id="KW-0228">DNA excision</keyword>
<keyword evidence="2" id="KW-0963">Cytoplasm</keyword>
<dbReference type="GO" id="GO:0004518">
    <property type="term" value="F:nuclease activity"/>
    <property type="evidence" value="ECO:0007669"/>
    <property type="project" value="UniProtKB-KW"/>
</dbReference>
<dbReference type="InterPro" id="IPR017871">
    <property type="entry name" value="ABC_transporter-like_CS"/>
</dbReference>
<dbReference type="InterPro" id="IPR003959">
    <property type="entry name" value="ATPase_AAA_core"/>
</dbReference>
<accession>A0A1Y6BNQ5</accession>
<dbReference type="Pfam" id="PF13304">
    <property type="entry name" value="AAA_21"/>
    <property type="match status" value="1"/>
</dbReference>
<keyword evidence="16" id="KW-1185">Reference proteome</keyword>
<dbReference type="EMBL" id="FWZT01000007">
    <property type="protein sequence ID" value="SMF21530.1"/>
    <property type="molecule type" value="Genomic_DNA"/>
</dbReference>
<evidence type="ECO:0000256" key="10">
    <source>
        <dbReference type="ARBA" id="ARBA00023204"/>
    </source>
</evidence>
<dbReference type="InterPro" id="IPR041102">
    <property type="entry name" value="UvrA_inter"/>
</dbReference>
<name>A0A1Y6BNQ5_9BACT</name>
<dbReference type="GO" id="GO:0016887">
    <property type="term" value="F:ATP hydrolysis activity"/>
    <property type="evidence" value="ECO:0007669"/>
    <property type="project" value="InterPro"/>
</dbReference>
<dbReference type="InterPro" id="IPR003439">
    <property type="entry name" value="ABC_transporter-like_ATP-bd"/>
</dbReference>
<evidence type="ECO:0000256" key="11">
    <source>
        <dbReference type="ARBA" id="ARBA00038000"/>
    </source>
</evidence>
<dbReference type="Proteomes" id="UP000192907">
    <property type="component" value="Unassembled WGS sequence"/>
</dbReference>
<evidence type="ECO:0000256" key="8">
    <source>
        <dbReference type="ARBA" id="ARBA00022881"/>
    </source>
</evidence>
<evidence type="ECO:0000256" key="1">
    <source>
        <dbReference type="ARBA" id="ARBA00004496"/>
    </source>
</evidence>
<dbReference type="GO" id="GO:0003677">
    <property type="term" value="F:DNA binding"/>
    <property type="evidence" value="ECO:0007669"/>
    <property type="project" value="UniProtKB-KW"/>
</dbReference>
<evidence type="ECO:0000313" key="16">
    <source>
        <dbReference type="Proteomes" id="UP000192907"/>
    </source>
</evidence>
<protein>
    <recommendedName>
        <fullName evidence="12">UvrABC system protein A</fullName>
    </recommendedName>
    <alternativeName>
        <fullName evidence="13">Excinuclease ABC subunit A</fullName>
    </alternativeName>
</protein>
<keyword evidence="5" id="KW-0227">DNA damage</keyword>
<evidence type="ECO:0000256" key="4">
    <source>
        <dbReference type="ARBA" id="ARBA00022741"/>
    </source>
</evidence>
<gene>
    <name evidence="15" type="ORF">SAMN06296036_107110</name>
</gene>
<dbReference type="PANTHER" id="PTHR43152">
    <property type="entry name" value="UVRABC SYSTEM PROTEIN A"/>
    <property type="match status" value="1"/>
</dbReference>
<evidence type="ECO:0000256" key="12">
    <source>
        <dbReference type="ARBA" id="ARBA00039316"/>
    </source>
</evidence>
<dbReference type="Pfam" id="PF17760">
    <property type="entry name" value="UvrA_inter"/>
    <property type="match status" value="1"/>
</dbReference>
<dbReference type="Gene3D" id="1.20.1580.10">
    <property type="entry name" value="ABC transporter ATPase like domain"/>
    <property type="match status" value="3"/>
</dbReference>
<keyword evidence="4" id="KW-0547">Nucleotide-binding</keyword>
<dbReference type="PROSITE" id="PS50893">
    <property type="entry name" value="ABC_TRANSPORTER_2"/>
    <property type="match status" value="1"/>
</dbReference>
<dbReference type="SUPFAM" id="SSF52540">
    <property type="entry name" value="P-loop containing nucleoside triphosphate hydrolases"/>
    <property type="match status" value="2"/>
</dbReference>
<dbReference type="PANTHER" id="PTHR43152:SF3">
    <property type="entry name" value="UVRABC SYSTEM PROTEIN A"/>
    <property type="match status" value="1"/>
</dbReference>
<dbReference type="PROSITE" id="PS00211">
    <property type="entry name" value="ABC_TRANSPORTER_1"/>
    <property type="match status" value="1"/>
</dbReference>
<reference evidence="16" key="1">
    <citation type="submission" date="2017-04" db="EMBL/GenBank/DDBJ databases">
        <authorList>
            <person name="Varghese N."/>
            <person name="Submissions S."/>
        </authorList>
    </citation>
    <scope>NUCLEOTIDE SEQUENCE [LARGE SCALE GENOMIC DNA]</scope>
    <source>
        <strain evidence="16">RKEM611</strain>
    </source>
</reference>
<keyword evidence="10" id="KW-0234">DNA repair</keyword>
<dbReference type="InterPro" id="IPR013815">
    <property type="entry name" value="ATP_grasp_subdomain_1"/>
</dbReference>
<evidence type="ECO:0000256" key="6">
    <source>
        <dbReference type="ARBA" id="ARBA00022769"/>
    </source>
</evidence>
<proteinExistence type="inferred from homology"/>
<dbReference type="GO" id="GO:0006281">
    <property type="term" value="P:DNA repair"/>
    <property type="evidence" value="ECO:0007669"/>
    <property type="project" value="UniProtKB-KW"/>
</dbReference>
<evidence type="ECO:0000256" key="5">
    <source>
        <dbReference type="ARBA" id="ARBA00022763"/>
    </source>
</evidence>
<dbReference type="RefSeq" id="WP_132318457.1">
    <property type="nucleotide sequence ID" value="NZ_FWZT01000007.1"/>
</dbReference>
<dbReference type="GO" id="GO:0005524">
    <property type="term" value="F:ATP binding"/>
    <property type="evidence" value="ECO:0007669"/>
    <property type="project" value="UniProtKB-KW"/>
</dbReference>